<dbReference type="Proteomes" id="UP000236319">
    <property type="component" value="Unassembled WGS sequence"/>
</dbReference>
<keyword evidence="5" id="KW-0472">Membrane</keyword>
<comment type="subcellular location">
    <subcellularLocation>
        <location evidence="1">Cell membrane</location>
    </subcellularLocation>
    <subcellularLocation>
        <location evidence="2">Cell surface</location>
    </subcellularLocation>
</comment>
<dbReference type="PROSITE" id="PS51701">
    <property type="entry name" value="6_CYS"/>
    <property type="match status" value="1"/>
</dbReference>
<name>A0A2H6K772_9APIC</name>
<dbReference type="OrthoDB" id="365660at2759"/>
<evidence type="ECO:0000259" key="8">
    <source>
        <dbReference type="PROSITE" id="PS51701"/>
    </source>
</evidence>
<keyword evidence="7" id="KW-0325">Glycoprotein</keyword>
<evidence type="ECO:0000256" key="2">
    <source>
        <dbReference type="ARBA" id="ARBA00004241"/>
    </source>
</evidence>
<dbReference type="InterPro" id="IPR010884">
    <property type="entry name" value="6_CYS_dom"/>
</dbReference>
<accession>A0A2H6K772</accession>
<evidence type="ECO:0000256" key="1">
    <source>
        <dbReference type="ARBA" id="ARBA00004236"/>
    </source>
</evidence>
<proteinExistence type="predicted"/>
<dbReference type="GeneID" id="39872605"/>
<sequence length="640" mass="71979">MEIRTKTNYVCDISSMIERNRASPISGPWCSVILHPGSTLTIRFPVEGVDSDSSDEHGLQVLHTGESEAEVLPKDLNTLRQLKSNDDTNAYDEVLYNEALVGDALELDVSQMYRGKVKLKYHIDKPLSLREGLNSFLYHLTSIYKSGDVHDKIRAIVNVSFAFTHRYRIVGCDRGPQSVFDPHLNKERCALKSMGNALGSVYECLHDLRQVLQAGIHCNLDEELLPNDCNSLGYELYSNSIIPMPFSVKKTVQHPIRRFKLFDFFILDNGPVSYACICVDQRGYEKSKLTLEYNHEKKYRYTVCLKKESHALLPHILLPWDEAKLSGEEPRAHKPLMIQHSQDTIKIKVGTTLLLSCEAGLDVGHLLIENSSIHADPGRNALTWLPENSEDFYYTVNQTPDGPALVKAAYTDSLVTTPGGLEVRYSEYDKRRRCKELAITSHRGAILISKDPLHKKYVPIRYVCGKTPDASDLSVITGKMSAFPNLPTIGSLARYTWNVVKVNVETTDRYMQGCGVTYSSDELFKPKTPRLYDDNGDPQFGCKIDIQAAGEAAFYCPAPYVLDPPKCFRQVSVDGEVKNLSGLSQSLVASRSNHFVILRFDRSRAVLGETLRQMPPLECRCVTVKGIVLSTIHIENYYAK</sequence>
<feature type="domain" description="6-Cys" evidence="8">
    <location>
        <begin position="510"/>
        <end position="640"/>
    </location>
</feature>
<keyword evidence="6" id="KW-1015">Disulfide bond</keyword>
<dbReference type="RefSeq" id="XP_028865078.1">
    <property type="nucleotide sequence ID" value="XM_029009245.1"/>
</dbReference>
<dbReference type="GO" id="GO:0005886">
    <property type="term" value="C:plasma membrane"/>
    <property type="evidence" value="ECO:0007669"/>
    <property type="project" value="UniProtKB-SubCell"/>
</dbReference>
<dbReference type="Gene3D" id="2.60.40.2860">
    <property type="match status" value="1"/>
</dbReference>
<reference evidence="9 10" key="1">
    <citation type="journal article" date="2017" name="BMC Genomics">
        <title>Whole-genome assembly of Babesia ovata and comparative genomics between closely related pathogens.</title>
        <authorList>
            <person name="Yamagishi J."/>
            <person name="Asada M."/>
            <person name="Hakimi H."/>
            <person name="Tanaka T.Q."/>
            <person name="Sugimoto C."/>
            <person name="Kawazu S."/>
        </authorList>
    </citation>
    <scope>NUCLEOTIDE SEQUENCE [LARGE SCALE GENOMIC DNA]</scope>
    <source>
        <strain evidence="9 10">Miyake</strain>
    </source>
</reference>
<dbReference type="GO" id="GO:0009986">
    <property type="term" value="C:cell surface"/>
    <property type="evidence" value="ECO:0007669"/>
    <property type="project" value="UniProtKB-SubCell"/>
</dbReference>
<keyword evidence="4" id="KW-0732">Signal</keyword>
<dbReference type="AlphaFoldDB" id="A0A2H6K772"/>
<dbReference type="EMBL" id="BDSA01000001">
    <property type="protein sequence ID" value="GBE58835.1"/>
    <property type="molecule type" value="Genomic_DNA"/>
</dbReference>
<keyword evidence="10" id="KW-1185">Reference proteome</keyword>
<dbReference type="VEuPathDB" id="PiroplasmaDB:BOVATA_003280"/>
<dbReference type="InterPro" id="IPR038160">
    <property type="entry name" value="6_CYS_dom_sf"/>
</dbReference>
<evidence type="ECO:0000313" key="10">
    <source>
        <dbReference type="Proteomes" id="UP000236319"/>
    </source>
</evidence>
<evidence type="ECO:0000313" key="9">
    <source>
        <dbReference type="EMBL" id="GBE58835.1"/>
    </source>
</evidence>
<evidence type="ECO:0000256" key="3">
    <source>
        <dbReference type="ARBA" id="ARBA00022475"/>
    </source>
</evidence>
<comment type="caution">
    <text evidence="9">The sequence shown here is derived from an EMBL/GenBank/DDBJ whole genome shotgun (WGS) entry which is preliminary data.</text>
</comment>
<protein>
    <recommendedName>
        <fullName evidence="8">6-Cys domain-containing protein</fullName>
    </recommendedName>
</protein>
<dbReference type="Pfam" id="PF07422">
    <property type="entry name" value="s48_45"/>
    <property type="match status" value="1"/>
</dbReference>
<organism evidence="9 10">
    <name type="scientific">Babesia ovata</name>
    <dbReference type="NCBI Taxonomy" id="189622"/>
    <lineage>
        <taxon>Eukaryota</taxon>
        <taxon>Sar</taxon>
        <taxon>Alveolata</taxon>
        <taxon>Apicomplexa</taxon>
        <taxon>Aconoidasida</taxon>
        <taxon>Piroplasmida</taxon>
        <taxon>Babesiidae</taxon>
        <taxon>Babesia</taxon>
    </lineage>
</organism>
<evidence type="ECO:0000256" key="5">
    <source>
        <dbReference type="ARBA" id="ARBA00023136"/>
    </source>
</evidence>
<keyword evidence="3" id="KW-1003">Cell membrane</keyword>
<gene>
    <name evidence="9" type="ORF">BOVATA_003280</name>
</gene>
<evidence type="ECO:0000256" key="4">
    <source>
        <dbReference type="ARBA" id="ARBA00022729"/>
    </source>
</evidence>
<evidence type="ECO:0000256" key="7">
    <source>
        <dbReference type="ARBA" id="ARBA00023180"/>
    </source>
</evidence>
<evidence type="ECO:0000256" key="6">
    <source>
        <dbReference type="ARBA" id="ARBA00023157"/>
    </source>
</evidence>